<feature type="compositionally biased region" description="Pro residues" evidence="1">
    <location>
        <begin position="73"/>
        <end position="90"/>
    </location>
</feature>
<dbReference type="Proteomes" id="UP000516437">
    <property type="component" value="Chromosome 2"/>
</dbReference>
<reference evidence="4 5" key="1">
    <citation type="journal article" date="2019" name="Plant Biotechnol. J.">
        <title>The red bayberry genome and genetic basis of sex determination.</title>
        <authorList>
            <person name="Jia H.M."/>
            <person name="Jia H.J."/>
            <person name="Cai Q.L."/>
            <person name="Wang Y."/>
            <person name="Zhao H.B."/>
            <person name="Yang W.F."/>
            <person name="Wang G.Y."/>
            <person name="Li Y.H."/>
            <person name="Zhan D.L."/>
            <person name="Shen Y.T."/>
            <person name="Niu Q.F."/>
            <person name="Chang L."/>
            <person name="Qiu J."/>
            <person name="Zhao L."/>
            <person name="Xie H.B."/>
            <person name="Fu W.Y."/>
            <person name="Jin J."/>
            <person name="Li X.W."/>
            <person name="Jiao Y."/>
            <person name="Zhou C.C."/>
            <person name="Tu T."/>
            <person name="Chai C.Y."/>
            <person name="Gao J.L."/>
            <person name="Fan L.J."/>
            <person name="van de Weg E."/>
            <person name="Wang J.Y."/>
            <person name="Gao Z.S."/>
        </authorList>
    </citation>
    <scope>NUCLEOTIDE SEQUENCE [LARGE SCALE GENOMIC DNA]</scope>
    <source>
        <tissue evidence="4">Leaves</tissue>
    </source>
</reference>
<dbReference type="AlphaFoldDB" id="A0A6A1WGC9"/>
<feature type="domain" description="DUF630" evidence="3">
    <location>
        <begin position="1"/>
        <end position="59"/>
    </location>
</feature>
<dbReference type="InterPro" id="IPR006868">
    <property type="entry name" value="DUF630"/>
</dbReference>
<dbReference type="OrthoDB" id="1919226at2759"/>
<evidence type="ECO:0000313" key="5">
    <source>
        <dbReference type="Proteomes" id="UP000516437"/>
    </source>
</evidence>
<feature type="region of interest" description="Disordered" evidence="1">
    <location>
        <begin position="66"/>
        <end position="127"/>
    </location>
</feature>
<evidence type="ECO:0000256" key="1">
    <source>
        <dbReference type="SAM" id="MobiDB-lite"/>
    </source>
</evidence>
<feature type="compositionally biased region" description="Basic and acidic residues" evidence="1">
    <location>
        <begin position="93"/>
        <end position="114"/>
    </location>
</feature>
<gene>
    <name evidence="4" type="ORF">CJ030_MR2G022157</name>
</gene>
<evidence type="ECO:0008006" key="6">
    <source>
        <dbReference type="Google" id="ProtNLM"/>
    </source>
</evidence>
<dbReference type="PANTHER" id="PTHR21450:SF21">
    <property type="entry name" value="REDUCTASE SUBUNIT C, PUTATIVE (DUF630 AND DUF632)-RELATED"/>
    <property type="match status" value="1"/>
</dbReference>
<comment type="caution">
    <text evidence="4">The sequence shown here is derived from an EMBL/GenBank/DDBJ whole genome shotgun (WGS) entry which is preliminary data.</text>
</comment>
<evidence type="ECO:0000313" key="4">
    <source>
        <dbReference type="EMBL" id="KAB1222718.1"/>
    </source>
</evidence>
<name>A0A6A1WGC9_9ROSI</name>
<dbReference type="Pfam" id="PF04783">
    <property type="entry name" value="DUF630"/>
    <property type="match status" value="1"/>
</dbReference>
<dbReference type="EMBL" id="RXIC02000020">
    <property type="protein sequence ID" value="KAB1222718.1"/>
    <property type="molecule type" value="Genomic_DNA"/>
</dbReference>
<keyword evidence="5" id="KW-1185">Reference proteome</keyword>
<dbReference type="InterPro" id="IPR006867">
    <property type="entry name" value="DUF632"/>
</dbReference>
<evidence type="ECO:0000259" key="3">
    <source>
        <dbReference type="Pfam" id="PF04783"/>
    </source>
</evidence>
<protein>
    <recommendedName>
        <fullName evidence="6">DUF632 domain-containing protein</fullName>
    </recommendedName>
</protein>
<dbReference type="PANTHER" id="PTHR21450">
    <property type="entry name" value="PROTEIN ALTERED PHOSPHATE STARVATION RESPONSE 1"/>
    <property type="match status" value="1"/>
</dbReference>
<dbReference type="Pfam" id="PF04782">
    <property type="entry name" value="DUF632"/>
    <property type="match status" value="1"/>
</dbReference>
<sequence>MGCVASRIEKDERVQICKERKKIMKQLVGARGEFADALLAYLKALKNTGVTLRQFTESESLELENTPYGLALPPSPPQPLPPSPPPPPSFSPDLRKYNESDRREEVHQKERREIEEDDSSIPSPPPILSSLNVFNSFGPSSLRGHKSEVTELVEDEKWAETKTEFEEEDQKEEPNVNIVASPVSDKPQPAEWTDDNSSTMSWYAKDTSDMAMVVCRNKKTLEGIMRELDDHFLKASACGKGIAVLVDINGGDTFLSQGKNSAKVFSSLSWNWSSKSLQVAKEPVELRGSSEPCRPGGHCITLKKLYTAEQRLYKEVKEEEITKIEYERKSFLLQKQEDENHDWNKTEKTRSTVESLEADIVRLQQSISVISSTILELIDEELYPQLVALTTGLMHMWKTMYECHQVQKHISEQLSHLHDDPSTDFSTDFHRQATAQLETEVTYWYNSFCKLIKSQRDYVRTLCGWIQLTSHLADGNQHGGYSSVVRSLSEHWQVSLDRLPDKAASEAIKGLLAAIHSILLQQAEEYNLQKKSRKLERRFQKELYSLAEMEQKVVGGFAAADTVSNLSPKHPLSLKRTKTEVLKKQVDSERAKYLDAVHATRAMTLSNLKTSLPIVFQALMGFSSASVQAMEAVHNHVKVGVNCDDASQSSMN</sequence>
<proteinExistence type="predicted"/>
<accession>A0A6A1WGC9</accession>
<evidence type="ECO:0000259" key="2">
    <source>
        <dbReference type="Pfam" id="PF04782"/>
    </source>
</evidence>
<organism evidence="4 5">
    <name type="scientific">Morella rubra</name>
    <name type="common">Chinese bayberry</name>
    <dbReference type="NCBI Taxonomy" id="262757"/>
    <lineage>
        <taxon>Eukaryota</taxon>
        <taxon>Viridiplantae</taxon>
        <taxon>Streptophyta</taxon>
        <taxon>Embryophyta</taxon>
        <taxon>Tracheophyta</taxon>
        <taxon>Spermatophyta</taxon>
        <taxon>Magnoliopsida</taxon>
        <taxon>eudicotyledons</taxon>
        <taxon>Gunneridae</taxon>
        <taxon>Pentapetalae</taxon>
        <taxon>rosids</taxon>
        <taxon>fabids</taxon>
        <taxon>Fagales</taxon>
        <taxon>Myricaceae</taxon>
        <taxon>Morella</taxon>
    </lineage>
</organism>
<feature type="domain" description="DUF632" evidence="2">
    <location>
        <begin position="221"/>
        <end position="516"/>
    </location>
</feature>